<dbReference type="SUPFAM" id="SSF48065">
    <property type="entry name" value="DBL homology domain (DH-domain)"/>
    <property type="match status" value="1"/>
</dbReference>
<proteinExistence type="predicted"/>
<dbReference type="FunFam" id="1.20.900.10:FF:000019">
    <property type="entry name" value="Pleckstrin homology domain-containing family G member 1"/>
    <property type="match status" value="1"/>
</dbReference>
<evidence type="ECO:0000256" key="1">
    <source>
        <dbReference type="ARBA" id="ARBA00022553"/>
    </source>
</evidence>
<dbReference type="GO" id="GO:2000114">
    <property type="term" value="P:regulation of establishment of cell polarity"/>
    <property type="evidence" value="ECO:0007669"/>
    <property type="project" value="TreeGrafter"/>
</dbReference>
<comment type="caution">
    <text evidence="5">The sequence shown here is derived from an EMBL/GenBank/DDBJ whole genome shotgun (WGS) entry which is preliminary data.</text>
</comment>
<dbReference type="PANTHER" id="PTHR45924:SF4">
    <property type="entry name" value="PLECKSTRIN HOMOLOGY DOMAIN-CONTAINING FAMILY G MEMBER 3"/>
    <property type="match status" value="1"/>
</dbReference>
<dbReference type="InterPro" id="IPR000219">
    <property type="entry name" value="DH_dom"/>
</dbReference>
<name>A0AA47NQ18_MERPO</name>
<feature type="compositionally biased region" description="Pro residues" evidence="2">
    <location>
        <begin position="1009"/>
        <end position="1020"/>
    </location>
</feature>
<feature type="region of interest" description="Disordered" evidence="2">
    <location>
        <begin position="1357"/>
        <end position="1394"/>
    </location>
</feature>
<dbReference type="InterPro" id="IPR055251">
    <property type="entry name" value="SOS1_NGEF_PH"/>
</dbReference>
<dbReference type="SMART" id="SM00325">
    <property type="entry name" value="RhoGEF"/>
    <property type="match status" value="1"/>
</dbReference>
<feature type="compositionally biased region" description="Polar residues" evidence="2">
    <location>
        <begin position="1150"/>
        <end position="1159"/>
    </location>
</feature>
<feature type="compositionally biased region" description="Low complexity" evidence="2">
    <location>
        <begin position="1021"/>
        <end position="1032"/>
    </location>
</feature>
<feature type="compositionally biased region" description="Pro residues" evidence="2">
    <location>
        <begin position="989"/>
        <end position="1000"/>
    </location>
</feature>
<evidence type="ECO:0000313" key="6">
    <source>
        <dbReference type="Proteomes" id="UP001174136"/>
    </source>
</evidence>
<dbReference type="SUPFAM" id="SSF50729">
    <property type="entry name" value="PH domain-like"/>
    <property type="match status" value="1"/>
</dbReference>
<dbReference type="InterPro" id="IPR001849">
    <property type="entry name" value="PH_domain"/>
</dbReference>
<feature type="region of interest" description="Disordered" evidence="2">
    <location>
        <begin position="1594"/>
        <end position="1643"/>
    </location>
</feature>
<accession>A0AA47NQ18</accession>
<feature type="region of interest" description="Disordered" evidence="2">
    <location>
        <begin position="979"/>
        <end position="1081"/>
    </location>
</feature>
<feature type="region of interest" description="Disordered" evidence="2">
    <location>
        <begin position="1133"/>
        <end position="1201"/>
    </location>
</feature>
<feature type="compositionally biased region" description="Low complexity" evidence="2">
    <location>
        <begin position="1416"/>
        <end position="1426"/>
    </location>
</feature>
<dbReference type="PROSITE" id="PS50010">
    <property type="entry name" value="DH_2"/>
    <property type="match status" value="1"/>
</dbReference>
<dbReference type="InterPro" id="IPR035899">
    <property type="entry name" value="DBL_dom_sf"/>
</dbReference>
<dbReference type="PANTHER" id="PTHR45924">
    <property type="entry name" value="FI17866P1"/>
    <property type="match status" value="1"/>
</dbReference>
<protein>
    <submittedName>
        <fullName evidence="5">Pleckstrin y domain-containing family G member 3</fullName>
    </submittedName>
</protein>
<feature type="compositionally biased region" description="Gly residues" evidence="2">
    <location>
        <begin position="284"/>
        <end position="296"/>
    </location>
</feature>
<dbReference type="SMART" id="SM00233">
    <property type="entry name" value="PH"/>
    <property type="match status" value="1"/>
</dbReference>
<feature type="domain" description="DH" evidence="4">
    <location>
        <begin position="317"/>
        <end position="497"/>
    </location>
</feature>
<feature type="compositionally biased region" description="Acidic residues" evidence="2">
    <location>
        <begin position="719"/>
        <end position="728"/>
    </location>
</feature>
<dbReference type="InterPro" id="IPR043324">
    <property type="entry name" value="PH_PLEKHG1_G2_G3"/>
</dbReference>
<dbReference type="EMBL" id="JAOPHQ010006272">
    <property type="protein sequence ID" value="KAK0132307.1"/>
    <property type="molecule type" value="Genomic_DNA"/>
</dbReference>
<feature type="compositionally biased region" description="Low complexity" evidence="2">
    <location>
        <begin position="187"/>
        <end position="196"/>
    </location>
</feature>
<dbReference type="CDD" id="cd13243">
    <property type="entry name" value="PH_PLEKHG1_G2_G3"/>
    <property type="match status" value="1"/>
</dbReference>
<organism evidence="5 6">
    <name type="scientific">Merluccius polli</name>
    <name type="common">Benguela hake</name>
    <name type="synonym">Merluccius cadenati</name>
    <dbReference type="NCBI Taxonomy" id="89951"/>
    <lineage>
        <taxon>Eukaryota</taxon>
        <taxon>Metazoa</taxon>
        <taxon>Chordata</taxon>
        <taxon>Craniata</taxon>
        <taxon>Vertebrata</taxon>
        <taxon>Euteleostomi</taxon>
        <taxon>Actinopterygii</taxon>
        <taxon>Neopterygii</taxon>
        <taxon>Teleostei</taxon>
        <taxon>Neoteleostei</taxon>
        <taxon>Acanthomorphata</taxon>
        <taxon>Zeiogadaria</taxon>
        <taxon>Gadariae</taxon>
        <taxon>Gadiformes</taxon>
        <taxon>Gadoidei</taxon>
        <taxon>Merlucciidae</taxon>
        <taxon>Merluccius</taxon>
    </lineage>
</organism>
<dbReference type="Gene3D" id="1.20.900.10">
    <property type="entry name" value="Dbl homology (DH) domain"/>
    <property type="match status" value="1"/>
</dbReference>
<dbReference type="Proteomes" id="UP001174136">
    <property type="component" value="Unassembled WGS sequence"/>
</dbReference>
<dbReference type="Pfam" id="PF22697">
    <property type="entry name" value="SOS1_NGEF_PH"/>
    <property type="match status" value="1"/>
</dbReference>
<feature type="region of interest" description="Disordered" evidence="2">
    <location>
        <begin position="824"/>
        <end position="923"/>
    </location>
</feature>
<feature type="compositionally biased region" description="Basic and acidic residues" evidence="2">
    <location>
        <begin position="668"/>
        <end position="680"/>
    </location>
</feature>
<feature type="region of interest" description="Disordered" evidence="2">
    <location>
        <begin position="77"/>
        <end position="159"/>
    </location>
</feature>
<keyword evidence="1" id="KW-0597">Phosphoprotein</keyword>
<evidence type="ECO:0000256" key="2">
    <source>
        <dbReference type="SAM" id="MobiDB-lite"/>
    </source>
</evidence>
<keyword evidence="6" id="KW-1185">Reference proteome</keyword>
<dbReference type="Pfam" id="PF00621">
    <property type="entry name" value="RhoGEF"/>
    <property type="match status" value="1"/>
</dbReference>
<reference evidence="5" key="1">
    <citation type="journal article" date="2023" name="Front. Mar. Sci.">
        <title>A new Merluccius polli reference genome to investigate the effects of global change in West African waters.</title>
        <authorList>
            <person name="Mateo J.L."/>
            <person name="Blanco-Fernandez C."/>
            <person name="Garcia-Vazquez E."/>
            <person name="Machado-Schiaffino G."/>
        </authorList>
    </citation>
    <scope>NUCLEOTIDE SEQUENCE</scope>
    <source>
        <strain evidence="5">C29</strain>
        <tissue evidence="5">Fin</tissue>
    </source>
</reference>
<feature type="region of interest" description="Disordered" evidence="2">
    <location>
        <begin position="658"/>
        <end position="680"/>
    </location>
</feature>
<feature type="region of interest" description="Disordered" evidence="2">
    <location>
        <begin position="175"/>
        <end position="306"/>
    </location>
</feature>
<dbReference type="CDD" id="cd00160">
    <property type="entry name" value="RhoGEF"/>
    <property type="match status" value="1"/>
</dbReference>
<gene>
    <name evidence="5" type="primary">PLEKHG3_1</name>
    <name evidence="5" type="ORF">N1851_032874</name>
</gene>
<feature type="region of interest" description="Disordered" evidence="2">
    <location>
        <begin position="1502"/>
        <end position="1538"/>
    </location>
</feature>
<evidence type="ECO:0000313" key="5">
    <source>
        <dbReference type="EMBL" id="KAK0132307.1"/>
    </source>
</evidence>
<dbReference type="GO" id="GO:0005829">
    <property type="term" value="C:cytosol"/>
    <property type="evidence" value="ECO:0007669"/>
    <property type="project" value="UniProtKB-ARBA"/>
</dbReference>
<sequence>MAYNVAAYILRTSRSECQLKEADQKGAALSNLRRSILGLARYLIEPRVSLEAWRGEEGSVGCLRLYDSKPKVKAEAAERGSGLADLGSGPGTGSGPAKDMGPGTGSGLGMDRGPGIERGPGTGSGLGIEKGPGTGRSGHRERSGHECAQLRSSLSATEHDQTCVDAHPDYYSRFYGEPLEGPGRRPVSLVSTLSSDSSRDGHSLFGSTAALLPPASTPPAPSEDDVDLELSPSQGSGGVQGRHQSPAPGTPRGRWSEQREPAVLGSQRNNFHAWTGTSSRRKGGGGGGGGVGGGGAPYSQSSPVAADAMAPNPKLSYVDRVVMEIIETERMYVRDLHSIVEDYLAQIIDAGDLSILPEQVCALFGNIEDIYEFNSELLQSLDLCENDPVAIARCFVDKSEYFEIYTQYCTNYPNSVAALTDCMRSKTLAKFFRDRQASLKRSLPLGSYLLKPVQRILKYHLLLQEIAKHYDPEEEGYEVIQEAIDTMTGVAWYINDMKRKHEHAVRLQEIQSLLINWKGPDLTTYGELVLEGTFHVQRAKNSRTLFLFQEMLLITKKRGEHYVCKTHISCSTLMLLDSAKDPLTFSVIHFKHPKHPHIVQAKSMEEKRLWAHHIKRLILENHNTIVPQKVKETILEMDSMYAGKYRYSPERLKKAESCQAEDFPVAGRPERRRSEPAKQIHADSEGALLGDLCSLQPASSVSTLASSVGESQAERPGAEEEEEEEDVEERSPKRHSLEQLCPSDVDPKLGSAPSEGGLEEKAKQQQEEVVEEEEEGECYKEDILMGVDQVADFASSMLAAISCWHYRARALLSAPFMTDVDAAEEEETLRDVQESSTQDELPSEKAEEEALDAQVNVKEVSSSHCEEEPDVDNMPMEMNHSQLPDSRASPTLPVENPDPVPDIQEQLDTTTEDEKELESDSSCLQLEDSSILSFGEYSEEDEMLVDHRGLLPSSELDGAGMVAGHLASIVCRQSGVVVSEDPCSMASPLPQPESPQPESPQPESLQPESPQPESPQPESPQPESLQPESPQPSDKPSVRLELPEEVLNTSPDPRPESEASQSAFPAVPKAVQEEAPGEMERRTTLSKLDRLLIHKIRRYYEYAEHQDAGFSIKRRESLSYIPAGLVRHLSKQLNSSAPQGNPAPVHRKGSSASRPTSWSVFDLPGLEKNHGAEPVPKPQRQASSEASARPPSVGDASTADEVFQSSSEMLKVWSDMEMGMSSCPEELPFVDHNKSIPPDLRSEETLISRHNGSDMMDVVTRERPLQILEECELEHLSEQSSISVPTTPLTGSDSEYVEDFCQSATPRSCGKVRVARGPLPRIITLQSGLEDDQILQDMGKVKNKVFQLARQYSQRIKNNRPLIRQRNRDSENLHGLKSMPAVHEESTASWDNGEHNLTYPLNTCDQVNAIGELQTPSSHPSPSPSSRAATPQAVSSPSSPPLTPSSPMDSEAFHWPDVHELRSKYTSPRSAPGPASHLKVGRSYSVPERMLESCTGRHGRLPWSSLPKHHHRLPWDSPESQQGVAQQRGGPTTEDGGAQPVLHLQLCRWSSLDSMPVASTRPLHEVQNLQGPARTGRAALPTVHKVIIVERVPGTPLGDGGRTAGEQEVATTGSNGGRNEALNGVSKKPAAPRGNRKTESKVVKNLREKFQSLSSGS</sequence>
<dbReference type="GO" id="GO:0005085">
    <property type="term" value="F:guanyl-nucleotide exchange factor activity"/>
    <property type="evidence" value="ECO:0007669"/>
    <property type="project" value="InterPro"/>
</dbReference>
<evidence type="ECO:0000259" key="3">
    <source>
        <dbReference type="PROSITE" id="PS50003"/>
    </source>
</evidence>
<feature type="compositionally biased region" description="Acidic residues" evidence="2">
    <location>
        <begin position="910"/>
        <end position="919"/>
    </location>
</feature>
<dbReference type="Gene3D" id="2.30.29.30">
    <property type="entry name" value="Pleckstrin-homology domain (PH domain)/Phosphotyrosine-binding domain (PTB)"/>
    <property type="match status" value="1"/>
</dbReference>
<feature type="compositionally biased region" description="Gly residues" evidence="2">
    <location>
        <begin position="102"/>
        <end position="136"/>
    </location>
</feature>
<feature type="domain" description="PH" evidence="3">
    <location>
        <begin position="521"/>
        <end position="619"/>
    </location>
</feature>
<dbReference type="PROSITE" id="PS50003">
    <property type="entry name" value="PH_DOMAIN"/>
    <property type="match status" value="1"/>
</dbReference>
<feature type="region of interest" description="Disordered" evidence="2">
    <location>
        <begin position="1412"/>
        <end position="1452"/>
    </location>
</feature>
<feature type="region of interest" description="Disordered" evidence="2">
    <location>
        <begin position="703"/>
        <end position="778"/>
    </location>
</feature>
<dbReference type="InterPro" id="IPR011993">
    <property type="entry name" value="PH-like_dom_sf"/>
</dbReference>
<evidence type="ECO:0000259" key="4">
    <source>
        <dbReference type="PROSITE" id="PS50010"/>
    </source>
</evidence>
<dbReference type="GO" id="GO:0031267">
    <property type="term" value="F:small GTPase binding"/>
    <property type="evidence" value="ECO:0007669"/>
    <property type="project" value="TreeGrafter"/>
</dbReference>
<feature type="compositionally biased region" description="Polar residues" evidence="2">
    <location>
        <begin position="266"/>
        <end position="278"/>
    </location>
</feature>